<gene>
    <name evidence="1" type="ORF">DARMORV10_C03P13400.1</name>
</gene>
<evidence type="ECO:0000313" key="1">
    <source>
        <dbReference type="EMBL" id="CAF1698365.1"/>
    </source>
</evidence>
<dbReference type="Proteomes" id="UP001295469">
    <property type="component" value="Chromosome C03"/>
</dbReference>
<dbReference type="EMBL" id="HG994367">
    <property type="protein sequence ID" value="CAF1698365.1"/>
    <property type="molecule type" value="Genomic_DNA"/>
</dbReference>
<organism evidence="1">
    <name type="scientific">Brassica napus</name>
    <name type="common">Rape</name>
    <dbReference type="NCBI Taxonomy" id="3708"/>
    <lineage>
        <taxon>Eukaryota</taxon>
        <taxon>Viridiplantae</taxon>
        <taxon>Streptophyta</taxon>
        <taxon>Embryophyta</taxon>
        <taxon>Tracheophyta</taxon>
        <taxon>Spermatophyta</taxon>
        <taxon>Magnoliopsida</taxon>
        <taxon>eudicotyledons</taxon>
        <taxon>Gunneridae</taxon>
        <taxon>Pentapetalae</taxon>
        <taxon>rosids</taxon>
        <taxon>malvids</taxon>
        <taxon>Brassicales</taxon>
        <taxon>Brassicaceae</taxon>
        <taxon>Brassiceae</taxon>
        <taxon>Brassica</taxon>
    </lineage>
</organism>
<accession>A0A816I7N8</accession>
<protein>
    <submittedName>
        <fullName evidence="1">(rape) hypothetical protein</fullName>
    </submittedName>
</protein>
<proteinExistence type="predicted"/>
<reference evidence="1" key="1">
    <citation type="submission" date="2021-01" db="EMBL/GenBank/DDBJ databases">
        <authorList>
            <consortium name="Genoscope - CEA"/>
            <person name="William W."/>
        </authorList>
    </citation>
    <scope>NUCLEOTIDE SEQUENCE</scope>
</reference>
<sequence length="62" mass="6756">MVKKGQGYANTKRHNPCHVLFVYGEIPVAVFDLVIIAAAEEEDTTVAIEGMLPIVAALNEEE</sequence>
<dbReference type="AlphaFoldDB" id="A0A816I7N8"/>
<name>A0A816I7N8_BRANA</name>